<feature type="transmembrane region" description="Helical" evidence="9">
    <location>
        <begin position="93"/>
        <end position="121"/>
    </location>
</feature>
<dbReference type="FunFam" id="3.30.565.10:FF:000006">
    <property type="entry name" value="Sensor histidine kinase WalK"/>
    <property type="match status" value="1"/>
</dbReference>
<dbReference type="PROSITE" id="PS50885">
    <property type="entry name" value="HAMP"/>
    <property type="match status" value="1"/>
</dbReference>
<evidence type="ECO:0000256" key="8">
    <source>
        <dbReference type="ARBA" id="ARBA00023136"/>
    </source>
</evidence>
<keyword evidence="13" id="KW-1185">Reference proteome</keyword>
<evidence type="ECO:0000256" key="7">
    <source>
        <dbReference type="ARBA" id="ARBA00023012"/>
    </source>
</evidence>
<dbReference type="InterPro" id="IPR050736">
    <property type="entry name" value="Sensor_HK_Regulatory"/>
</dbReference>
<dbReference type="CDD" id="cd00075">
    <property type="entry name" value="HATPase"/>
    <property type="match status" value="1"/>
</dbReference>
<name>A0A858C1M0_9FIRM</name>
<dbReference type="RefSeq" id="WP_163067704.1">
    <property type="nucleotide sequence ID" value="NZ_CP048649.1"/>
</dbReference>
<dbReference type="CDD" id="cd06225">
    <property type="entry name" value="HAMP"/>
    <property type="match status" value="1"/>
</dbReference>
<dbReference type="InterPro" id="IPR005467">
    <property type="entry name" value="His_kinase_dom"/>
</dbReference>
<dbReference type="SMART" id="SM00388">
    <property type="entry name" value="HisKA"/>
    <property type="match status" value="1"/>
</dbReference>
<feature type="transmembrane region" description="Helical" evidence="9">
    <location>
        <begin position="133"/>
        <end position="152"/>
    </location>
</feature>
<dbReference type="GO" id="GO:0000155">
    <property type="term" value="F:phosphorelay sensor kinase activity"/>
    <property type="evidence" value="ECO:0007669"/>
    <property type="project" value="InterPro"/>
</dbReference>
<feature type="domain" description="HAMP" evidence="11">
    <location>
        <begin position="244"/>
        <end position="292"/>
    </location>
</feature>
<dbReference type="InterPro" id="IPR003660">
    <property type="entry name" value="HAMP_dom"/>
</dbReference>
<dbReference type="PANTHER" id="PTHR43711:SF1">
    <property type="entry name" value="HISTIDINE KINASE 1"/>
    <property type="match status" value="1"/>
</dbReference>
<dbReference type="GO" id="GO:0016020">
    <property type="term" value="C:membrane"/>
    <property type="evidence" value="ECO:0007669"/>
    <property type="project" value="UniProtKB-SubCell"/>
</dbReference>
<keyword evidence="6 12" id="KW-0418">Kinase</keyword>
<dbReference type="InterPro" id="IPR003661">
    <property type="entry name" value="HisK_dim/P_dom"/>
</dbReference>
<evidence type="ECO:0000259" key="11">
    <source>
        <dbReference type="PROSITE" id="PS50885"/>
    </source>
</evidence>
<dbReference type="InterPro" id="IPR036890">
    <property type="entry name" value="HATPase_C_sf"/>
</dbReference>
<dbReference type="Gene3D" id="1.10.287.130">
    <property type="match status" value="1"/>
</dbReference>
<sequence length="513" mass="58160">MKKNKLVGFAEDTISELSGLIICFAIAFTTTVTVGFIMVLLSGREITDDMVSPFYVFAFAAWILTYWLAKKNKKIRSLFGIEFNSKIINIRKIALVLMIIGILLICFAVAHGLTSISYGIIRFMPEAQTTREFWSLNILLWVLLLFLVKKFLWAKLPFGNRFISRREIVQGVAITVVSAAVILGGLVVAYFLAFVLYALFMGQGVPDEAPPFFHLLWYYSCILVFFLLRWYLKHSSFTSNIRLLSEVMDTLERIAKGDFSVQLNHSLKEDEPFAKLVKGVNEMALNLKQTENMRQEFISNVSHEIQSPLASIKGFTHVLHHDELTPEERKHYLDIIETEIMRLSRLSENLLKLAALDSDSVKFQPQPYRLDKQLRSLILSCEPQWVEKKINMTAFLDSVTVTADEDMMSQVWVNLIHNSIKFTPEGGSIQVDLHQLENIVECKISDTGIGIDTEAQQHIFERFYKADKSRERTKKGSGLGLSIVKKTVETHGGKITVQSEPGAGTSFTVSLPL</sequence>
<evidence type="ECO:0000256" key="2">
    <source>
        <dbReference type="ARBA" id="ARBA00004370"/>
    </source>
</evidence>
<comment type="subcellular location">
    <subcellularLocation>
        <location evidence="2">Membrane</location>
    </subcellularLocation>
</comment>
<evidence type="ECO:0000313" key="13">
    <source>
        <dbReference type="Proteomes" id="UP000466848"/>
    </source>
</evidence>
<keyword evidence="9" id="KW-1133">Transmembrane helix</keyword>
<dbReference type="SUPFAM" id="SSF47384">
    <property type="entry name" value="Homodimeric domain of signal transducing histidine kinase"/>
    <property type="match status" value="1"/>
</dbReference>
<feature type="transmembrane region" description="Helical" evidence="9">
    <location>
        <begin position="20"/>
        <end position="41"/>
    </location>
</feature>
<proteinExistence type="predicted"/>
<dbReference type="PANTHER" id="PTHR43711">
    <property type="entry name" value="TWO-COMPONENT HISTIDINE KINASE"/>
    <property type="match status" value="1"/>
</dbReference>
<evidence type="ECO:0000256" key="1">
    <source>
        <dbReference type="ARBA" id="ARBA00000085"/>
    </source>
</evidence>
<evidence type="ECO:0000256" key="6">
    <source>
        <dbReference type="ARBA" id="ARBA00022777"/>
    </source>
</evidence>
<dbReference type="Gene3D" id="3.30.565.10">
    <property type="entry name" value="Histidine kinase-like ATPase, C-terminal domain"/>
    <property type="match status" value="1"/>
</dbReference>
<keyword evidence="9" id="KW-0812">Transmembrane</keyword>
<dbReference type="Proteomes" id="UP000466848">
    <property type="component" value="Chromosome"/>
</dbReference>
<dbReference type="EC" id="2.7.13.3" evidence="3"/>
<keyword evidence="4" id="KW-0597">Phosphoprotein</keyword>
<reference evidence="12 13" key="1">
    <citation type="submission" date="2020-02" db="EMBL/GenBank/DDBJ databases">
        <authorList>
            <person name="Kim Y.B."/>
            <person name="Roh S.W."/>
        </authorList>
    </citation>
    <scope>NUCLEOTIDE SEQUENCE [LARGE SCALE GENOMIC DNA]</scope>
    <source>
        <strain evidence="12 13">DSM 103574</strain>
    </source>
</reference>
<dbReference type="SUPFAM" id="SSF55874">
    <property type="entry name" value="ATPase domain of HSP90 chaperone/DNA topoisomerase II/histidine kinase"/>
    <property type="match status" value="1"/>
</dbReference>
<dbReference type="InterPro" id="IPR004358">
    <property type="entry name" value="Sig_transdc_His_kin-like_C"/>
</dbReference>
<comment type="catalytic activity">
    <reaction evidence="1">
        <text>ATP + protein L-histidine = ADP + protein N-phospho-L-histidine.</text>
        <dbReference type="EC" id="2.7.13.3"/>
    </reaction>
</comment>
<feature type="transmembrane region" description="Helical" evidence="9">
    <location>
        <begin position="172"/>
        <end position="200"/>
    </location>
</feature>
<keyword evidence="5" id="KW-0808">Transferase</keyword>
<gene>
    <name evidence="12" type="ORF">Ami103574_14705</name>
</gene>
<protein>
    <recommendedName>
        <fullName evidence="3">histidine kinase</fullName>
        <ecNumber evidence="3">2.7.13.3</ecNumber>
    </recommendedName>
</protein>
<feature type="transmembrane region" description="Helical" evidence="9">
    <location>
        <begin position="53"/>
        <end position="69"/>
    </location>
</feature>
<dbReference type="FunFam" id="1.10.287.130:FF:000001">
    <property type="entry name" value="Two-component sensor histidine kinase"/>
    <property type="match status" value="1"/>
</dbReference>
<evidence type="ECO:0000313" key="12">
    <source>
        <dbReference type="EMBL" id="QIB70466.1"/>
    </source>
</evidence>
<dbReference type="CDD" id="cd00082">
    <property type="entry name" value="HisKA"/>
    <property type="match status" value="1"/>
</dbReference>
<keyword evidence="7" id="KW-0902">Two-component regulatory system</keyword>
<dbReference type="Pfam" id="PF02518">
    <property type="entry name" value="HATPase_c"/>
    <property type="match status" value="1"/>
</dbReference>
<dbReference type="InterPro" id="IPR036097">
    <property type="entry name" value="HisK_dim/P_sf"/>
</dbReference>
<dbReference type="InterPro" id="IPR003594">
    <property type="entry name" value="HATPase_dom"/>
</dbReference>
<keyword evidence="8 9" id="KW-0472">Membrane</keyword>
<accession>A0A858C1M0</accession>
<dbReference type="Pfam" id="PF00512">
    <property type="entry name" value="HisKA"/>
    <property type="match status" value="1"/>
</dbReference>
<feature type="transmembrane region" description="Helical" evidence="9">
    <location>
        <begin position="212"/>
        <end position="232"/>
    </location>
</feature>
<dbReference type="AlphaFoldDB" id="A0A858C1M0"/>
<dbReference type="PRINTS" id="PR00344">
    <property type="entry name" value="BCTRLSENSOR"/>
</dbReference>
<dbReference type="PROSITE" id="PS50109">
    <property type="entry name" value="HIS_KIN"/>
    <property type="match status" value="1"/>
</dbReference>
<dbReference type="KEGG" id="abut:Ami103574_14705"/>
<evidence type="ECO:0000259" key="10">
    <source>
        <dbReference type="PROSITE" id="PS50109"/>
    </source>
</evidence>
<dbReference type="Gene3D" id="6.10.340.10">
    <property type="match status" value="1"/>
</dbReference>
<organism evidence="12 13">
    <name type="scientific">Aminipila butyrica</name>
    <dbReference type="NCBI Taxonomy" id="433296"/>
    <lineage>
        <taxon>Bacteria</taxon>
        <taxon>Bacillati</taxon>
        <taxon>Bacillota</taxon>
        <taxon>Clostridia</taxon>
        <taxon>Peptostreptococcales</taxon>
        <taxon>Anaerovoracaceae</taxon>
        <taxon>Aminipila</taxon>
    </lineage>
</organism>
<evidence type="ECO:0000256" key="9">
    <source>
        <dbReference type="SAM" id="Phobius"/>
    </source>
</evidence>
<dbReference type="EMBL" id="CP048649">
    <property type="protein sequence ID" value="QIB70466.1"/>
    <property type="molecule type" value="Genomic_DNA"/>
</dbReference>
<evidence type="ECO:0000256" key="3">
    <source>
        <dbReference type="ARBA" id="ARBA00012438"/>
    </source>
</evidence>
<evidence type="ECO:0000256" key="5">
    <source>
        <dbReference type="ARBA" id="ARBA00022679"/>
    </source>
</evidence>
<feature type="domain" description="Histidine kinase" evidence="10">
    <location>
        <begin position="300"/>
        <end position="513"/>
    </location>
</feature>
<dbReference type="SMART" id="SM00387">
    <property type="entry name" value="HATPase_c"/>
    <property type="match status" value="1"/>
</dbReference>
<evidence type="ECO:0000256" key="4">
    <source>
        <dbReference type="ARBA" id="ARBA00022553"/>
    </source>
</evidence>